<keyword evidence="3" id="KW-1185">Reference proteome</keyword>
<accession>A0A397QU30</accession>
<reference evidence="2 3" key="1">
    <citation type="submission" date="2018-08" db="EMBL/GenBank/DDBJ databases">
        <title>Genomic Encyclopedia of Archaeal and Bacterial Type Strains, Phase II (KMG-II): from individual species to whole genera.</title>
        <authorList>
            <person name="Goeker M."/>
        </authorList>
    </citation>
    <scope>NUCLEOTIDE SEQUENCE [LARGE SCALE GENOMIC DNA]</scope>
    <source>
        <strain evidence="2 3">ATCC 27112</strain>
    </source>
</reference>
<comment type="caution">
    <text evidence="2">The sequence shown here is derived from an EMBL/GenBank/DDBJ whole genome shotgun (WGS) entry which is preliminary data.</text>
</comment>
<dbReference type="OrthoDB" id="358051at2"/>
<gene>
    <name evidence="2" type="ORF">EI71_01754</name>
</gene>
<dbReference type="Proteomes" id="UP000266506">
    <property type="component" value="Unassembled WGS sequence"/>
</dbReference>
<organism evidence="2 3">
    <name type="scientific">Anaeroplasma bactoclasticum</name>
    <dbReference type="NCBI Taxonomy" id="2088"/>
    <lineage>
        <taxon>Bacteria</taxon>
        <taxon>Bacillati</taxon>
        <taxon>Mycoplasmatota</taxon>
        <taxon>Mollicutes</taxon>
        <taxon>Anaeroplasmatales</taxon>
        <taxon>Anaeroplasmataceae</taxon>
        <taxon>Anaeroplasma</taxon>
    </lineage>
</organism>
<evidence type="ECO:0000259" key="1">
    <source>
        <dbReference type="Pfam" id="PF00149"/>
    </source>
</evidence>
<dbReference type="EMBL" id="QXEV01000029">
    <property type="protein sequence ID" value="RIA64923.1"/>
    <property type="molecule type" value="Genomic_DNA"/>
</dbReference>
<dbReference type="SUPFAM" id="SSF56300">
    <property type="entry name" value="Metallo-dependent phosphatases"/>
    <property type="match status" value="1"/>
</dbReference>
<feature type="domain" description="Calcineurin-like phosphoesterase" evidence="1">
    <location>
        <begin position="2"/>
        <end position="208"/>
    </location>
</feature>
<evidence type="ECO:0000313" key="2">
    <source>
        <dbReference type="EMBL" id="RIA64923.1"/>
    </source>
</evidence>
<sequence length="227" mass="26784">MILVTGDTHGTIDYNKIKVIHNYNILSKNDYLIIAGDFGGVWNKNTLERDLSYYTKLPFMVLFIDGNHENFDLLNSYPISIWNGGKVHIIKDNIIHLMRGQVFTIEDKTIFTFGGGTSIDKYRREEHISWWKDEIPNKEEIEEGKRNLLKYGNKVDYIITHSIDSMTLYNPALYIYGNKCEAFEDNFILDYFEENIEYKHWYFGHYHIDAKLNDKKTALYNNVVELE</sequence>
<dbReference type="Pfam" id="PF00149">
    <property type="entry name" value="Metallophos"/>
    <property type="match status" value="1"/>
</dbReference>
<evidence type="ECO:0000313" key="3">
    <source>
        <dbReference type="Proteomes" id="UP000266506"/>
    </source>
</evidence>
<protein>
    <submittedName>
        <fullName evidence="2">Calcineurin-like phosphoesterase family protein</fullName>
    </submittedName>
</protein>
<dbReference type="RefSeq" id="WP_119016831.1">
    <property type="nucleotide sequence ID" value="NZ_QXEV01000029.1"/>
</dbReference>
<dbReference type="CDD" id="cd00838">
    <property type="entry name" value="MPP_superfamily"/>
    <property type="match status" value="1"/>
</dbReference>
<dbReference type="InParanoid" id="A0A397QU30"/>
<dbReference type="InterPro" id="IPR004843">
    <property type="entry name" value="Calcineurin-like_PHP"/>
</dbReference>
<dbReference type="InterPro" id="IPR029052">
    <property type="entry name" value="Metallo-depent_PP-like"/>
</dbReference>
<proteinExistence type="predicted"/>
<dbReference type="GO" id="GO:0016787">
    <property type="term" value="F:hydrolase activity"/>
    <property type="evidence" value="ECO:0007669"/>
    <property type="project" value="InterPro"/>
</dbReference>
<dbReference type="AlphaFoldDB" id="A0A397QU30"/>
<dbReference type="Gene3D" id="3.60.21.10">
    <property type="match status" value="1"/>
</dbReference>
<name>A0A397QU30_9MOLU</name>